<organism evidence="4">
    <name type="scientific">Naegleria gruberi</name>
    <name type="common">Amoeba</name>
    <dbReference type="NCBI Taxonomy" id="5762"/>
    <lineage>
        <taxon>Eukaryota</taxon>
        <taxon>Discoba</taxon>
        <taxon>Heterolobosea</taxon>
        <taxon>Tetramitia</taxon>
        <taxon>Eutetramitia</taxon>
        <taxon>Vahlkampfiidae</taxon>
        <taxon>Naegleria</taxon>
    </lineage>
</organism>
<protein>
    <submittedName>
        <fullName evidence="3">Predicted protein</fullName>
    </submittedName>
</protein>
<dbReference type="OMA" id="GRWDDLY"/>
<dbReference type="Pfam" id="PF11443">
    <property type="entry name" value="DUF2828"/>
    <property type="match status" value="1"/>
</dbReference>
<dbReference type="OrthoDB" id="1149618at2759"/>
<dbReference type="EMBL" id="GG738902">
    <property type="protein sequence ID" value="EFC39076.1"/>
    <property type="molecule type" value="Genomic_DNA"/>
</dbReference>
<evidence type="ECO:0000259" key="1">
    <source>
        <dbReference type="Pfam" id="PF11443"/>
    </source>
</evidence>
<evidence type="ECO:0000259" key="2">
    <source>
        <dbReference type="Pfam" id="PF25043"/>
    </source>
</evidence>
<dbReference type="InterPro" id="IPR036465">
    <property type="entry name" value="vWFA_dom_sf"/>
</dbReference>
<dbReference type="PANTHER" id="PTHR31373">
    <property type="entry name" value="OS06G0652100 PROTEIN"/>
    <property type="match status" value="1"/>
</dbReference>
<dbReference type="KEGG" id="ngr:NAEGRDRAFT_73090"/>
<evidence type="ECO:0000313" key="3">
    <source>
        <dbReference type="EMBL" id="EFC39076.1"/>
    </source>
</evidence>
<proteinExistence type="predicted"/>
<sequence length="661" mass="76405">MQNNDTTKTDAFSNLMDNLFVKVKRHDVSEHDRTFAKFYDLDSDEYGYVDPKTDPNNRTVTENGATTFSSSGSNLVDFFYFTVEGISQQKIHKLLDASWREQPLKTLKVIFFIRDIRNGKGENEIFYETQRWLALNHPQTFLENLKNVPTSGYWKDLQNVLLYIRYGGHERDERPNWAKEKNVLLKRLPSEKSLYEKAIFQKRRSYRPIKTEEDRRIREKDIANQVKQSFSPNELWNQEVRNTEKLVLTKEESKKLKLVYEKAKDIVVDLYVDQLLKDRENLSKGEVKSLTLCAKWAPTINLSTDRQLGIGKQIAQKLFPFDQPDGIQLTIRKEGKGDKKYTDQQVYRYLANIKYQKLLRDLRKATVTIETFMSSKEWSNIPYERVPSVCMNKKKKLFSLKDNERFVSFLESVKKGEKKINGAVLFPHQLIEQLYASHSKEVSDTIELQWREIVKNVKEKSDNGIFNCIPVCDVSGSMNGTPLNVCVALGLLMSEINTGIFRNKIITFSENPSFVDLSGIEGVKERFDNLCKADWGMSTNYISTFKLILEMALKNNLPKDQMIKKVVVFSDMQFNESSADTTSHQEIVDMFAEHGYEAPGIIYWNLRGDVDNIPITVTTDNVACMSGFNAILLKMLMDMDLSIEGLVDASIKDYDFVTLHD</sequence>
<gene>
    <name evidence="3" type="ORF">NAEGRDRAFT_73090</name>
</gene>
<dbReference type="eggNOG" id="ENOG502QT1I">
    <property type="taxonomic scope" value="Eukaryota"/>
</dbReference>
<feature type="domain" description="DUF7788" evidence="2">
    <location>
        <begin position="467"/>
        <end position="642"/>
    </location>
</feature>
<dbReference type="InterPro" id="IPR011205">
    <property type="entry name" value="UCP015417_vWA"/>
</dbReference>
<keyword evidence="4" id="KW-1185">Reference proteome</keyword>
<dbReference type="GeneID" id="8858112"/>
<reference evidence="3 4" key="1">
    <citation type="journal article" date="2010" name="Cell">
        <title>The genome of Naegleria gruberi illuminates early eukaryotic versatility.</title>
        <authorList>
            <person name="Fritz-Laylin L.K."/>
            <person name="Prochnik S.E."/>
            <person name="Ginger M.L."/>
            <person name="Dacks J.B."/>
            <person name="Carpenter M.L."/>
            <person name="Field M.C."/>
            <person name="Kuo A."/>
            <person name="Paredez A."/>
            <person name="Chapman J."/>
            <person name="Pham J."/>
            <person name="Shu S."/>
            <person name="Neupane R."/>
            <person name="Cipriano M."/>
            <person name="Mancuso J."/>
            <person name="Tu H."/>
            <person name="Salamov A."/>
            <person name="Lindquist E."/>
            <person name="Shapiro H."/>
            <person name="Lucas S."/>
            <person name="Grigoriev I.V."/>
            <person name="Cande W.Z."/>
            <person name="Fulton C."/>
            <person name="Rokhsar D.S."/>
            <person name="Dawson S.C."/>
        </authorList>
    </citation>
    <scope>NUCLEOTIDE SEQUENCE [LARGE SCALE GENOMIC DNA]</scope>
    <source>
        <strain evidence="3 4">NEG-M</strain>
    </source>
</reference>
<dbReference type="Proteomes" id="UP000006671">
    <property type="component" value="Unassembled WGS sequence"/>
</dbReference>
<accession>D2VVP3</accession>
<dbReference type="VEuPathDB" id="AmoebaDB:NAEGRDRAFT_73090"/>
<dbReference type="AlphaFoldDB" id="D2VVP3"/>
<name>D2VVP3_NAEGR</name>
<dbReference type="SUPFAM" id="SSF53300">
    <property type="entry name" value="vWA-like"/>
    <property type="match status" value="1"/>
</dbReference>
<dbReference type="InterPro" id="IPR058580">
    <property type="entry name" value="DUF2828"/>
</dbReference>
<dbReference type="InterPro" id="IPR056690">
    <property type="entry name" value="DUF7788"/>
</dbReference>
<dbReference type="InParanoid" id="D2VVP3"/>
<dbReference type="PANTHER" id="PTHR31373:SF27">
    <property type="entry name" value="TROVE DOMAIN-CONTAINING PROTEIN"/>
    <property type="match status" value="1"/>
</dbReference>
<dbReference type="RefSeq" id="XP_002671820.1">
    <property type="nucleotide sequence ID" value="XM_002671774.1"/>
</dbReference>
<dbReference type="PIRSF" id="PIRSF015417">
    <property type="entry name" value="T31B5_30_vWA"/>
    <property type="match status" value="1"/>
</dbReference>
<dbReference type="Pfam" id="PF25043">
    <property type="entry name" value="DUF7788"/>
    <property type="match status" value="1"/>
</dbReference>
<dbReference type="Gene3D" id="3.40.50.410">
    <property type="entry name" value="von Willebrand factor, type A domain"/>
    <property type="match status" value="1"/>
</dbReference>
<evidence type="ECO:0000313" key="4">
    <source>
        <dbReference type="Proteomes" id="UP000006671"/>
    </source>
</evidence>
<feature type="domain" description="DUF2828" evidence="1">
    <location>
        <begin position="61"/>
        <end position="461"/>
    </location>
</feature>